<evidence type="ECO:0000313" key="2">
    <source>
        <dbReference type="Proteomes" id="UP000198882"/>
    </source>
</evidence>
<gene>
    <name evidence="1" type="ORF">SAMN04515672_2056</name>
</gene>
<accession>A0A1G8Y7N1</accession>
<dbReference type="RefSeq" id="WP_090305285.1">
    <property type="nucleotide sequence ID" value="NZ_FNFE01000002.1"/>
</dbReference>
<dbReference type="EMBL" id="FNFE01000002">
    <property type="protein sequence ID" value="SDJ98802.1"/>
    <property type="molecule type" value="Genomic_DNA"/>
</dbReference>
<reference evidence="2" key="1">
    <citation type="submission" date="2016-10" db="EMBL/GenBank/DDBJ databases">
        <authorList>
            <person name="Varghese N."/>
            <person name="Submissions S."/>
        </authorList>
    </citation>
    <scope>NUCLEOTIDE SEQUENCE [LARGE SCALE GENOMIC DNA]</scope>
    <source>
        <strain evidence="2">B4,CECT 8067,JCM 17497</strain>
    </source>
</reference>
<keyword evidence="2" id="KW-1185">Reference proteome</keyword>
<proteinExistence type="predicted"/>
<dbReference type="Pfam" id="PF23443">
    <property type="entry name" value="DUF7126"/>
    <property type="match status" value="1"/>
</dbReference>
<protein>
    <recommendedName>
        <fullName evidence="3">CTP synthetase</fullName>
    </recommendedName>
</protein>
<name>A0A1G8Y7N1_9EURY</name>
<dbReference type="OrthoDB" id="302988at2157"/>
<evidence type="ECO:0000313" key="1">
    <source>
        <dbReference type="EMBL" id="SDJ98802.1"/>
    </source>
</evidence>
<organism evidence="1 2">
    <name type="scientific">Natronorubrum texcoconense</name>
    <dbReference type="NCBI Taxonomy" id="1095776"/>
    <lineage>
        <taxon>Archaea</taxon>
        <taxon>Methanobacteriati</taxon>
        <taxon>Methanobacteriota</taxon>
        <taxon>Stenosarchaea group</taxon>
        <taxon>Halobacteria</taxon>
        <taxon>Halobacteriales</taxon>
        <taxon>Natrialbaceae</taxon>
        <taxon>Natronorubrum</taxon>
    </lineage>
</organism>
<dbReference type="AlphaFoldDB" id="A0A1G8Y7N1"/>
<dbReference type="InterPro" id="IPR055550">
    <property type="entry name" value="DUF7126"/>
</dbReference>
<dbReference type="STRING" id="1095776.SAMN04515672_2056"/>
<sequence length="109" mass="11405">MTETNVVVAGPDEDAIGDALEAEGASVTRLDGVVSRPALEEAGIVDADLYVLTDVGQATTIPVVCDLTDDIRTVVYARDTVPEFVKGQLDLAVDPKLMDAAMVAEELTG</sequence>
<dbReference type="Proteomes" id="UP000198882">
    <property type="component" value="Unassembled WGS sequence"/>
</dbReference>
<evidence type="ECO:0008006" key="3">
    <source>
        <dbReference type="Google" id="ProtNLM"/>
    </source>
</evidence>